<dbReference type="EMBL" id="JAAQWG010000104">
    <property type="protein sequence ID" value="NMY13542.1"/>
    <property type="molecule type" value="Genomic_DNA"/>
</dbReference>
<dbReference type="RefSeq" id="WP_169886638.1">
    <property type="nucleotide sequence ID" value="NZ_JAAQWG010000104.1"/>
</dbReference>
<evidence type="ECO:0000313" key="2">
    <source>
        <dbReference type="Proteomes" id="UP000537729"/>
    </source>
</evidence>
<accession>A0A7Y1ADE6</accession>
<organism evidence="1 2">
    <name type="scientific">Pseudomonas veronii</name>
    <dbReference type="NCBI Taxonomy" id="76761"/>
    <lineage>
        <taxon>Bacteria</taxon>
        <taxon>Pseudomonadati</taxon>
        <taxon>Pseudomonadota</taxon>
        <taxon>Gammaproteobacteria</taxon>
        <taxon>Pseudomonadales</taxon>
        <taxon>Pseudomonadaceae</taxon>
        <taxon>Pseudomonas</taxon>
    </lineage>
</organism>
<comment type="caution">
    <text evidence="1">The sequence shown here is derived from an EMBL/GenBank/DDBJ whole genome shotgun (WGS) entry which is preliminary data.</text>
</comment>
<evidence type="ECO:0000313" key="1">
    <source>
        <dbReference type="EMBL" id="NMY13542.1"/>
    </source>
</evidence>
<dbReference type="Proteomes" id="UP000537729">
    <property type="component" value="Unassembled WGS sequence"/>
</dbReference>
<proteinExistence type="predicted"/>
<sequence>MNPRPPYEALDTDGRPHVREARIISELPHECRHAALAEALPVIGKKLGLTPATKLAFGLPVYNAFGLNNKEATHGRDVRLLNTQACDLSLDFVPSYQPELERSAHQR</sequence>
<dbReference type="AlphaFoldDB" id="A0A7Y1ADE6"/>
<protein>
    <submittedName>
        <fullName evidence="1">Uncharacterized protein</fullName>
    </submittedName>
</protein>
<reference evidence="1 2" key="1">
    <citation type="journal article" date="2020" name="Front. Microbiol.">
        <title>Genetic Organization of the aprX-lipA2 Operon Affects the Proteolytic Potential of Pseudomonas Species in Milk.</title>
        <authorList>
            <person name="Maier C."/>
            <person name="Huptas C."/>
            <person name="von Neubeck M."/>
            <person name="Scherer S."/>
            <person name="Wenning M."/>
            <person name="Lucking G."/>
        </authorList>
    </citation>
    <scope>NUCLEOTIDE SEQUENCE [LARGE SCALE GENOMIC DNA]</scope>
    <source>
        <strain evidence="1 2">DSM 16272</strain>
    </source>
</reference>
<name>A0A7Y1ADE6_PSEVE</name>
<gene>
    <name evidence="1" type="ORF">HBO38_35040</name>
</gene>